<feature type="transmembrane region" description="Helical" evidence="1">
    <location>
        <begin position="267"/>
        <end position="292"/>
    </location>
</feature>
<dbReference type="OrthoDB" id="10669220at2759"/>
<dbReference type="AlphaFoldDB" id="A2D8G8"/>
<accession>A2D8G8</accession>
<dbReference type="KEGG" id="tva:5468778"/>
<feature type="transmembrane region" description="Helical" evidence="1">
    <location>
        <begin position="154"/>
        <end position="174"/>
    </location>
</feature>
<reference evidence="2" key="2">
    <citation type="journal article" date="2007" name="Science">
        <title>Draft genome sequence of the sexually transmitted pathogen Trichomonas vaginalis.</title>
        <authorList>
            <person name="Carlton J.M."/>
            <person name="Hirt R.P."/>
            <person name="Silva J.C."/>
            <person name="Delcher A.L."/>
            <person name="Schatz M."/>
            <person name="Zhao Q."/>
            <person name="Wortman J.R."/>
            <person name="Bidwell S.L."/>
            <person name="Alsmark U.C.M."/>
            <person name="Besteiro S."/>
            <person name="Sicheritz-Ponten T."/>
            <person name="Noel C.J."/>
            <person name="Dacks J.B."/>
            <person name="Foster P.G."/>
            <person name="Simillion C."/>
            <person name="Van de Peer Y."/>
            <person name="Miranda-Saavedra D."/>
            <person name="Barton G.J."/>
            <person name="Westrop G.D."/>
            <person name="Mueller S."/>
            <person name="Dessi D."/>
            <person name="Fiori P.L."/>
            <person name="Ren Q."/>
            <person name="Paulsen I."/>
            <person name="Zhang H."/>
            <person name="Bastida-Corcuera F.D."/>
            <person name="Simoes-Barbosa A."/>
            <person name="Brown M.T."/>
            <person name="Hayes R.D."/>
            <person name="Mukherjee M."/>
            <person name="Okumura C.Y."/>
            <person name="Schneider R."/>
            <person name="Smith A.J."/>
            <person name="Vanacova S."/>
            <person name="Villalvazo M."/>
            <person name="Haas B.J."/>
            <person name="Pertea M."/>
            <person name="Feldblyum T.V."/>
            <person name="Utterback T.R."/>
            <person name="Shu C.L."/>
            <person name="Osoegawa K."/>
            <person name="de Jong P.J."/>
            <person name="Hrdy I."/>
            <person name="Horvathova L."/>
            <person name="Zubacova Z."/>
            <person name="Dolezal P."/>
            <person name="Malik S.B."/>
            <person name="Logsdon J.M. Jr."/>
            <person name="Henze K."/>
            <person name="Gupta A."/>
            <person name="Wang C.C."/>
            <person name="Dunne R.L."/>
            <person name="Upcroft J.A."/>
            <person name="Upcroft P."/>
            <person name="White O."/>
            <person name="Salzberg S.L."/>
            <person name="Tang P."/>
            <person name="Chiu C.-H."/>
            <person name="Lee Y.-S."/>
            <person name="Embley T.M."/>
            <person name="Coombs G.H."/>
            <person name="Mottram J.C."/>
            <person name="Tachezy J."/>
            <person name="Fraser-Liggett C.M."/>
            <person name="Johnson P.J."/>
        </authorList>
    </citation>
    <scope>NUCLEOTIDE SEQUENCE [LARGE SCALE GENOMIC DNA]</scope>
    <source>
        <strain evidence="2">G3</strain>
    </source>
</reference>
<feature type="transmembrane region" description="Helical" evidence="1">
    <location>
        <begin position="36"/>
        <end position="56"/>
    </location>
</feature>
<evidence type="ECO:0000256" key="1">
    <source>
        <dbReference type="SAM" id="Phobius"/>
    </source>
</evidence>
<feature type="transmembrane region" description="Helical" evidence="1">
    <location>
        <begin position="330"/>
        <end position="351"/>
    </location>
</feature>
<feature type="transmembrane region" description="Helical" evidence="1">
    <location>
        <begin position="304"/>
        <end position="323"/>
    </location>
</feature>
<dbReference type="RefSeq" id="XP_001584203.1">
    <property type="nucleotide sequence ID" value="XM_001584153.1"/>
</dbReference>
<dbReference type="InParanoid" id="A2D8G8"/>
<organism evidence="2 3">
    <name type="scientific">Trichomonas vaginalis (strain ATCC PRA-98 / G3)</name>
    <dbReference type="NCBI Taxonomy" id="412133"/>
    <lineage>
        <taxon>Eukaryota</taxon>
        <taxon>Metamonada</taxon>
        <taxon>Parabasalia</taxon>
        <taxon>Trichomonadida</taxon>
        <taxon>Trichomonadidae</taxon>
        <taxon>Trichomonas</taxon>
    </lineage>
</organism>
<dbReference type="VEuPathDB" id="TrichDB:TVAG_185230"/>
<dbReference type="EMBL" id="DS113179">
    <property type="protein sequence ID" value="EAY23217.1"/>
    <property type="molecule type" value="Genomic_DNA"/>
</dbReference>
<feature type="transmembrane region" description="Helical" evidence="1">
    <location>
        <begin position="128"/>
        <end position="148"/>
    </location>
</feature>
<reference evidence="2" key="1">
    <citation type="submission" date="2006-10" db="EMBL/GenBank/DDBJ databases">
        <authorList>
            <person name="Amadeo P."/>
            <person name="Zhao Q."/>
            <person name="Wortman J."/>
            <person name="Fraser-Liggett C."/>
            <person name="Carlton J."/>
        </authorList>
    </citation>
    <scope>NUCLEOTIDE SEQUENCE</scope>
    <source>
        <strain evidence="2">G3</strain>
    </source>
</reference>
<feature type="transmembrane region" description="Helical" evidence="1">
    <location>
        <begin position="391"/>
        <end position="409"/>
    </location>
</feature>
<evidence type="ECO:0000313" key="2">
    <source>
        <dbReference type="EMBL" id="EAY23217.1"/>
    </source>
</evidence>
<sequence>MLFQVCFSAISIYLVYYLHPKDYLRRFVFQAEKNHWIYLSLFVTSIYSLFILYGFYRQFPYKVPKEGKSLIELDHSAMMSLINGTNKNRISPFLLNNPMLLNETLNASPLPIAFTACLYQMHSDYIDISFIISFLNTISTVIALNILTASYINFPTIVTFLVLFHSSWGFIHFFRCRDTSIDLLHNIGKGYVTPIYQPFFKFLVCSKSASFAFPMAIYVIAIIATPEFGSGYYMMFLLAGFIASLIPSFAVSFSVFIICLCHVNSILFTFFFSISLVWKYFYSSLSIVPIWREYQYDGVFISQFWSWFDILGPFIISFILFPFMNLKPLLLHRVILTISPLILLSFIRSGGDHFDNALAITATVLPTAIIATVSFLNTIVSSLGKRMRGHITGICILFFIIFVVTGHISCVRQTQNVVDGVTKDAKSMASFIEMHISNSEAILTTPSSMNPVSFLVGHQIFVGDAFGHYQRGEDATQRLIQYNTMNLKQLMEMKKIKFVLFDLRQDNNYPTYENVTELLFRTENWLLLKLI</sequence>
<proteinExistence type="predicted"/>
<protein>
    <submittedName>
        <fullName evidence="2">Uncharacterized protein</fullName>
    </submittedName>
</protein>
<keyword evidence="3" id="KW-1185">Reference proteome</keyword>
<feature type="transmembrane region" description="Helical" evidence="1">
    <location>
        <begin position="209"/>
        <end position="226"/>
    </location>
</feature>
<name>A2D8G8_TRIV3</name>
<gene>
    <name evidence="2" type="ORF">TVAG_185230</name>
</gene>
<keyword evidence="1" id="KW-0812">Transmembrane</keyword>
<feature type="transmembrane region" description="Helical" evidence="1">
    <location>
        <begin position="232"/>
        <end position="260"/>
    </location>
</feature>
<feature type="transmembrane region" description="Helical" evidence="1">
    <location>
        <begin position="357"/>
        <end position="379"/>
    </location>
</feature>
<evidence type="ECO:0000313" key="3">
    <source>
        <dbReference type="Proteomes" id="UP000001542"/>
    </source>
</evidence>
<dbReference type="Proteomes" id="UP000001542">
    <property type="component" value="Unassembled WGS sequence"/>
</dbReference>
<keyword evidence="1" id="KW-1133">Transmembrane helix</keyword>
<dbReference type="VEuPathDB" id="TrichDB:TVAGG3_0393170"/>
<keyword evidence="1" id="KW-0472">Membrane</keyword>